<evidence type="ECO:0000313" key="1">
    <source>
        <dbReference type="EMBL" id="GAT58098.1"/>
    </source>
</evidence>
<keyword evidence="2" id="KW-1185">Reference proteome</keyword>
<organism evidence="1 2">
    <name type="scientific">Mycena chlorophos</name>
    <name type="common">Agaric fungus</name>
    <name type="synonym">Agaricus chlorophos</name>
    <dbReference type="NCBI Taxonomy" id="658473"/>
    <lineage>
        <taxon>Eukaryota</taxon>
        <taxon>Fungi</taxon>
        <taxon>Dikarya</taxon>
        <taxon>Basidiomycota</taxon>
        <taxon>Agaricomycotina</taxon>
        <taxon>Agaricomycetes</taxon>
        <taxon>Agaricomycetidae</taxon>
        <taxon>Agaricales</taxon>
        <taxon>Marasmiineae</taxon>
        <taxon>Mycenaceae</taxon>
        <taxon>Mycena</taxon>
    </lineage>
</organism>
<dbReference type="Proteomes" id="UP000815677">
    <property type="component" value="Unassembled WGS sequence"/>
</dbReference>
<accession>A0ABQ0M421</accession>
<dbReference type="EMBL" id="DF849573">
    <property type="protein sequence ID" value="GAT58098.1"/>
    <property type="molecule type" value="Genomic_DNA"/>
</dbReference>
<gene>
    <name evidence="1" type="ORF">MCHLO_14564</name>
</gene>
<evidence type="ECO:0000313" key="2">
    <source>
        <dbReference type="Proteomes" id="UP000815677"/>
    </source>
</evidence>
<proteinExistence type="predicted"/>
<protein>
    <submittedName>
        <fullName evidence="1">Uncharacterized protein</fullName>
    </submittedName>
</protein>
<name>A0ABQ0M421_MYCCL</name>
<reference evidence="1" key="1">
    <citation type="submission" date="2014-09" db="EMBL/GenBank/DDBJ databases">
        <title>Genome sequence of the luminous mushroom Mycena chlorophos for searching fungal bioluminescence genes.</title>
        <authorList>
            <person name="Tanaka Y."/>
            <person name="Kasuga D."/>
            <person name="Oba Y."/>
            <person name="Hase S."/>
            <person name="Sato K."/>
            <person name="Oba Y."/>
            <person name="Sakakibara Y."/>
        </authorList>
    </citation>
    <scope>NUCLEOTIDE SEQUENCE</scope>
</reference>
<sequence>MWGGYIRDWGDGQRTFSHPRPLSHELPPASYRAAGLQLCRLELPRRRERERGAGRQRANGDLRRGDYLCPFLPFDTPRSEIARGDLSRSFISLAPFFSFDFGVLILELRKVPWAPYLGTIELPPMSPAHPQPESWAPMQTPVFPIDLLAPIPATPLTRLTDIIPPHARVNVKTMDTNETLFVIHTGSTTLTSADFVQFLSWFQQMRVDPAIKPFVRCGSQLRRAAYGRTSSWDGSSSDDRRCFG</sequence>